<evidence type="ECO:0000256" key="1">
    <source>
        <dbReference type="ARBA" id="ARBA00022617"/>
    </source>
</evidence>
<feature type="domain" description="Cytochrome c" evidence="6">
    <location>
        <begin position="49"/>
        <end position="140"/>
    </location>
</feature>
<keyword evidence="5" id="KW-0812">Transmembrane</keyword>
<reference evidence="7 8" key="1">
    <citation type="submission" date="2014-08" db="EMBL/GenBank/DDBJ databases">
        <title>Whole genome shotgun sequence of Sphingomonas paucimobilis NBRC 13935.</title>
        <authorList>
            <person name="Hosoyama A."/>
            <person name="Hashimoto M."/>
            <person name="Hosoyama Y."/>
            <person name="Noguchi M."/>
            <person name="Uohara A."/>
            <person name="Ohji S."/>
            <person name="Katano-Makiyama Y."/>
            <person name="Ichikawa N."/>
            <person name="Kimura A."/>
            <person name="Yamazoe A."/>
            <person name="Fujita N."/>
        </authorList>
    </citation>
    <scope>NUCLEOTIDE SEQUENCE [LARGE SCALE GENOMIC DNA]</scope>
    <source>
        <strain evidence="7 8">NBRC 13935</strain>
    </source>
</reference>
<comment type="caution">
    <text evidence="7">The sequence shown here is derived from an EMBL/GenBank/DDBJ whole genome shotgun (WGS) entry which is preliminary data.</text>
</comment>
<dbReference type="PROSITE" id="PS51007">
    <property type="entry name" value="CYTC"/>
    <property type="match status" value="1"/>
</dbReference>
<keyword evidence="5" id="KW-1133">Transmembrane helix</keyword>
<keyword evidence="5" id="KW-0472">Membrane</keyword>
<dbReference type="Proteomes" id="UP000032025">
    <property type="component" value="Unassembled WGS sequence"/>
</dbReference>
<feature type="transmembrane region" description="Helical" evidence="5">
    <location>
        <begin position="12"/>
        <end position="33"/>
    </location>
</feature>
<proteinExistence type="predicted"/>
<accession>A0A0C9NM23</accession>
<evidence type="ECO:0000313" key="8">
    <source>
        <dbReference type="Proteomes" id="UP000032025"/>
    </source>
</evidence>
<dbReference type="InterPro" id="IPR036909">
    <property type="entry name" value="Cyt_c-like_dom_sf"/>
</dbReference>
<sequence>MYRRPVPATLMWLAALFGLAMLAAVIGGIALYAETRAKTRTHAEAITGGRIDRGRVAIVRRGCGGCHDIPGITGASGRVGPPLSRIATRAHIAGALPNDPDTMTRWLMRPQSMRPGTGMPEQGLSEAEARAIAAYLYTLD</sequence>
<evidence type="ECO:0000256" key="5">
    <source>
        <dbReference type="SAM" id="Phobius"/>
    </source>
</evidence>
<dbReference type="GeneID" id="78528571"/>
<keyword evidence="2 4" id="KW-0479">Metal-binding</keyword>
<evidence type="ECO:0000256" key="2">
    <source>
        <dbReference type="ARBA" id="ARBA00022723"/>
    </source>
</evidence>
<dbReference type="RefSeq" id="WP_037568258.1">
    <property type="nucleotide sequence ID" value="NZ_BBJS01000063.1"/>
</dbReference>
<gene>
    <name evidence="7" type="ORF">SP6_63_00180</name>
</gene>
<keyword evidence="3 4" id="KW-0408">Iron</keyword>
<name>A0A0C9NM23_SPHPI</name>
<evidence type="ECO:0000313" key="7">
    <source>
        <dbReference type="EMBL" id="GAN15703.1"/>
    </source>
</evidence>
<dbReference type="InterPro" id="IPR009056">
    <property type="entry name" value="Cyt_c-like_dom"/>
</dbReference>
<evidence type="ECO:0000259" key="6">
    <source>
        <dbReference type="PROSITE" id="PS51007"/>
    </source>
</evidence>
<dbReference type="GO" id="GO:0020037">
    <property type="term" value="F:heme binding"/>
    <property type="evidence" value="ECO:0007669"/>
    <property type="project" value="InterPro"/>
</dbReference>
<dbReference type="SUPFAM" id="SSF46626">
    <property type="entry name" value="Cytochrome c"/>
    <property type="match status" value="1"/>
</dbReference>
<dbReference type="EMBL" id="BBJS01000063">
    <property type="protein sequence ID" value="GAN15703.1"/>
    <property type="molecule type" value="Genomic_DNA"/>
</dbReference>
<evidence type="ECO:0000256" key="3">
    <source>
        <dbReference type="ARBA" id="ARBA00023004"/>
    </source>
</evidence>
<keyword evidence="8" id="KW-1185">Reference proteome</keyword>
<keyword evidence="1 4" id="KW-0349">Heme</keyword>
<organism evidence="7 8">
    <name type="scientific">Sphingomonas paucimobilis NBRC 13935</name>
    <dbReference type="NCBI Taxonomy" id="1219050"/>
    <lineage>
        <taxon>Bacteria</taxon>
        <taxon>Pseudomonadati</taxon>
        <taxon>Pseudomonadota</taxon>
        <taxon>Alphaproteobacteria</taxon>
        <taxon>Sphingomonadales</taxon>
        <taxon>Sphingomonadaceae</taxon>
        <taxon>Sphingomonas</taxon>
    </lineage>
</organism>
<dbReference type="Pfam" id="PF00034">
    <property type="entry name" value="Cytochrom_C"/>
    <property type="match status" value="1"/>
</dbReference>
<dbReference type="Gene3D" id="1.10.760.10">
    <property type="entry name" value="Cytochrome c-like domain"/>
    <property type="match status" value="1"/>
</dbReference>
<dbReference type="GO" id="GO:0009055">
    <property type="term" value="F:electron transfer activity"/>
    <property type="evidence" value="ECO:0007669"/>
    <property type="project" value="InterPro"/>
</dbReference>
<protein>
    <submittedName>
        <fullName evidence="7">DNA, contig: SP663</fullName>
    </submittedName>
</protein>
<dbReference type="GO" id="GO:0046872">
    <property type="term" value="F:metal ion binding"/>
    <property type="evidence" value="ECO:0007669"/>
    <property type="project" value="UniProtKB-KW"/>
</dbReference>
<evidence type="ECO:0000256" key="4">
    <source>
        <dbReference type="PROSITE-ProRule" id="PRU00433"/>
    </source>
</evidence>
<dbReference type="AlphaFoldDB" id="A0A0C9NM23"/>